<protein>
    <recommendedName>
        <fullName evidence="1">Pirin C-terminal domain-containing protein</fullName>
    </recommendedName>
</protein>
<dbReference type="EMBL" id="JAJVCN010000004">
    <property type="protein sequence ID" value="MCE7010781.1"/>
    <property type="molecule type" value="Genomic_DNA"/>
</dbReference>
<accession>A0ABS8ZW26</accession>
<name>A0ABS8ZW26_9PSEU</name>
<comment type="caution">
    <text evidence="2">The sequence shown here is derived from an EMBL/GenBank/DDBJ whole genome shotgun (WGS) entry which is preliminary data.</text>
</comment>
<dbReference type="InterPro" id="IPR011051">
    <property type="entry name" value="RmlC_Cupin_sf"/>
</dbReference>
<dbReference type="Gene3D" id="2.60.120.10">
    <property type="entry name" value="Jelly Rolls"/>
    <property type="match status" value="2"/>
</dbReference>
<dbReference type="Pfam" id="PF05726">
    <property type="entry name" value="Pirin_C"/>
    <property type="match status" value="1"/>
</dbReference>
<dbReference type="Proteomes" id="UP001521150">
    <property type="component" value="Unassembled WGS sequence"/>
</dbReference>
<proteinExistence type="predicted"/>
<evidence type="ECO:0000259" key="1">
    <source>
        <dbReference type="Pfam" id="PF05726"/>
    </source>
</evidence>
<sequence>MLTLKGAASQPAAEPNLDVLLLGGLPIREPVVRYCPFAMTTREEIFQALQDFQSSEFGVIPGEHIPHT</sequence>
<dbReference type="SUPFAM" id="SSF51182">
    <property type="entry name" value="RmlC-like cupins"/>
    <property type="match status" value="1"/>
</dbReference>
<feature type="domain" description="Pirin C-terminal" evidence="1">
    <location>
        <begin position="9"/>
        <end position="58"/>
    </location>
</feature>
<dbReference type="PANTHER" id="PTHR13903">
    <property type="entry name" value="PIRIN-RELATED"/>
    <property type="match status" value="1"/>
</dbReference>
<reference evidence="2 3" key="1">
    <citation type="submission" date="2021-12" db="EMBL/GenBank/DDBJ databases">
        <title>Genome sequence of Kibdelosporangium philippinense ATCC 49844.</title>
        <authorList>
            <person name="Fedorov E.A."/>
            <person name="Omeragic M."/>
            <person name="Shalygina K.F."/>
            <person name="Maclea K.S."/>
        </authorList>
    </citation>
    <scope>NUCLEOTIDE SEQUENCE [LARGE SCALE GENOMIC DNA]</scope>
    <source>
        <strain evidence="2 3">ATCC 49844</strain>
    </source>
</reference>
<dbReference type="InterPro" id="IPR008778">
    <property type="entry name" value="Pirin_C_dom"/>
</dbReference>
<evidence type="ECO:0000313" key="2">
    <source>
        <dbReference type="EMBL" id="MCE7010781.1"/>
    </source>
</evidence>
<gene>
    <name evidence="2" type="ORF">LWC34_49465</name>
</gene>
<dbReference type="RefSeq" id="WP_233732979.1">
    <property type="nucleotide sequence ID" value="NZ_JAJVCN010000004.1"/>
</dbReference>
<dbReference type="InterPro" id="IPR014710">
    <property type="entry name" value="RmlC-like_jellyroll"/>
</dbReference>
<organism evidence="2 3">
    <name type="scientific">Kibdelosporangium philippinense</name>
    <dbReference type="NCBI Taxonomy" id="211113"/>
    <lineage>
        <taxon>Bacteria</taxon>
        <taxon>Bacillati</taxon>
        <taxon>Actinomycetota</taxon>
        <taxon>Actinomycetes</taxon>
        <taxon>Pseudonocardiales</taxon>
        <taxon>Pseudonocardiaceae</taxon>
        <taxon>Kibdelosporangium</taxon>
    </lineage>
</organism>
<keyword evidence="3" id="KW-1185">Reference proteome</keyword>
<dbReference type="InterPro" id="IPR012093">
    <property type="entry name" value="Pirin"/>
</dbReference>
<evidence type="ECO:0000313" key="3">
    <source>
        <dbReference type="Proteomes" id="UP001521150"/>
    </source>
</evidence>
<dbReference type="PANTHER" id="PTHR13903:SF8">
    <property type="entry name" value="PIRIN"/>
    <property type="match status" value="1"/>
</dbReference>